<evidence type="ECO:0000313" key="3">
    <source>
        <dbReference type="Proteomes" id="UP000314294"/>
    </source>
</evidence>
<feature type="compositionally biased region" description="Basic and acidic residues" evidence="1">
    <location>
        <begin position="57"/>
        <end position="67"/>
    </location>
</feature>
<accession>A0A4Z2GG15</accession>
<dbReference type="EMBL" id="SRLO01000548">
    <property type="protein sequence ID" value="TNN52406.1"/>
    <property type="molecule type" value="Genomic_DNA"/>
</dbReference>
<feature type="compositionally biased region" description="Basic and acidic residues" evidence="1">
    <location>
        <begin position="30"/>
        <end position="42"/>
    </location>
</feature>
<reference evidence="2 3" key="1">
    <citation type="submission" date="2019-03" db="EMBL/GenBank/DDBJ databases">
        <title>First draft genome of Liparis tanakae, snailfish: a comprehensive survey of snailfish specific genes.</title>
        <authorList>
            <person name="Kim W."/>
            <person name="Song I."/>
            <person name="Jeong J.-H."/>
            <person name="Kim D."/>
            <person name="Kim S."/>
            <person name="Ryu S."/>
            <person name="Song J.Y."/>
            <person name="Lee S.K."/>
        </authorList>
    </citation>
    <scope>NUCLEOTIDE SEQUENCE [LARGE SCALE GENOMIC DNA]</scope>
    <source>
        <tissue evidence="2">Muscle</tissue>
    </source>
</reference>
<proteinExistence type="predicted"/>
<dbReference type="Proteomes" id="UP000314294">
    <property type="component" value="Unassembled WGS sequence"/>
</dbReference>
<name>A0A4Z2GG15_9TELE</name>
<dbReference type="AlphaFoldDB" id="A0A4Z2GG15"/>
<keyword evidence="3" id="KW-1185">Reference proteome</keyword>
<feature type="region of interest" description="Disordered" evidence="1">
    <location>
        <begin position="158"/>
        <end position="178"/>
    </location>
</feature>
<feature type="compositionally biased region" description="Low complexity" evidence="1">
    <location>
        <begin position="44"/>
        <end position="56"/>
    </location>
</feature>
<protein>
    <submittedName>
        <fullName evidence="2">Spermatid perinuclear RNA-binding protein</fullName>
    </submittedName>
</protein>
<gene>
    <name evidence="2" type="primary">strbp_1</name>
    <name evidence="2" type="ORF">EYF80_037366</name>
</gene>
<feature type="region of interest" description="Disordered" evidence="1">
    <location>
        <begin position="28"/>
        <end position="80"/>
    </location>
</feature>
<sequence length="178" mass="18822">MISKIYIHKQALQALGFVLGGDGDVDPLSADEKSDGEGKNDRMSTSSTSTSITSSTELREEVGEKDLVWTQTPGPRGEASASYAVHMGLSLLPGASPAVCVAGGLQGVPLPRQGHLPVQQEVKTVNLLACDGSVLPEDLRGPPPSGFVNDVLQDLSDKAAKKENISENRPPPRLKRQL</sequence>
<evidence type="ECO:0000313" key="2">
    <source>
        <dbReference type="EMBL" id="TNN52406.1"/>
    </source>
</evidence>
<organism evidence="2 3">
    <name type="scientific">Liparis tanakae</name>
    <name type="common">Tanaka's snailfish</name>
    <dbReference type="NCBI Taxonomy" id="230148"/>
    <lineage>
        <taxon>Eukaryota</taxon>
        <taxon>Metazoa</taxon>
        <taxon>Chordata</taxon>
        <taxon>Craniata</taxon>
        <taxon>Vertebrata</taxon>
        <taxon>Euteleostomi</taxon>
        <taxon>Actinopterygii</taxon>
        <taxon>Neopterygii</taxon>
        <taxon>Teleostei</taxon>
        <taxon>Neoteleostei</taxon>
        <taxon>Acanthomorphata</taxon>
        <taxon>Eupercaria</taxon>
        <taxon>Perciformes</taxon>
        <taxon>Cottioidei</taxon>
        <taxon>Cottales</taxon>
        <taxon>Liparidae</taxon>
        <taxon>Liparis</taxon>
    </lineage>
</organism>
<evidence type="ECO:0000256" key="1">
    <source>
        <dbReference type="SAM" id="MobiDB-lite"/>
    </source>
</evidence>
<comment type="caution">
    <text evidence="2">The sequence shown here is derived from an EMBL/GenBank/DDBJ whole genome shotgun (WGS) entry which is preliminary data.</text>
</comment>